<dbReference type="AlphaFoldDB" id="A0A4S3JFM8"/>
<keyword evidence="3" id="KW-1185">Reference proteome</keyword>
<gene>
    <name evidence="2" type="ORF">EYZ11_007282</name>
</gene>
<dbReference type="VEuPathDB" id="FungiDB:EYZ11_007282"/>
<dbReference type="Proteomes" id="UP000308092">
    <property type="component" value="Unassembled WGS sequence"/>
</dbReference>
<evidence type="ECO:0000313" key="2">
    <source>
        <dbReference type="EMBL" id="THC93228.1"/>
    </source>
</evidence>
<organism evidence="2 3">
    <name type="scientific">Aspergillus tanneri</name>
    <dbReference type="NCBI Taxonomy" id="1220188"/>
    <lineage>
        <taxon>Eukaryota</taxon>
        <taxon>Fungi</taxon>
        <taxon>Dikarya</taxon>
        <taxon>Ascomycota</taxon>
        <taxon>Pezizomycotina</taxon>
        <taxon>Eurotiomycetes</taxon>
        <taxon>Eurotiomycetidae</taxon>
        <taxon>Eurotiales</taxon>
        <taxon>Aspergillaceae</taxon>
        <taxon>Aspergillus</taxon>
        <taxon>Aspergillus subgen. Circumdati</taxon>
    </lineage>
</organism>
<evidence type="ECO:0000313" key="3">
    <source>
        <dbReference type="Proteomes" id="UP000308092"/>
    </source>
</evidence>
<name>A0A4S3JFM8_9EURO</name>
<comment type="caution">
    <text evidence="2">The sequence shown here is derived from an EMBL/GenBank/DDBJ whole genome shotgun (WGS) entry which is preliminary data.</text>
</comment>
<accession>A0A4S3JFM8</accession>
<feature type="region of interest" description="Disordered" evidence="1">
    <location>
        <begin position="1"/>
        <end position="45"/>
    </location>
</feature>
<evidence type="ECO:0000256" key="1">
    <source>
        <dbReference type="SAM" id="MobiDB-lite"/>
    </source>
</evidence>
<proteinExistence type="predicted"/>
<protein>
    <submittedName>
        <fullName evidence="2">Uncharacterized protein</fullName>
    </submittedName>
</protein>
<reference evidence="2 3" key="1">
    <citation type="submission" date="2019-03" db="EMBL/GenBank/DDBJ databases">
        <title>The genome sequence of a newly discovered highly antifungal drug resistant Aspergillus species, Aspergillus tanneri NIH 1004.</title>
        <authorList>
            <person name="Mounaud S."/>
            <person name="Singh I."/>
            <person name="Joardar V."/>
            <person name="Pakala S."/>
            <person name="Pakala S."/>
            <person name="Venepally P."/>
            <person name="Hoover J."/>
            <person name="Nierman W."/>
            <person name="Chung J."/>
            <person name="Losada L."/>
        </authorList>
    </citation>
    <scope>NUCLEOTIDE SEQUENCE [LARGE SCALE GENOMIC DNA]</scope>
    <source>
        <strain evidence="2 3">NIH1004</strain>
    </source>
</reference>
<sequence length="77" mass="7717">MTTSVKHCTETHRIQQQSTVTAGGTGGTRTGVAGSTGPSAPGNPIAGMAILKSNLLLLPEDLDLGGSEAKRSVGNRG</sequence>
<dbReference type="EMBL" id="SOSA01000277">
    <property type="protein sequence ID" value="THC93228.1"/>
    <property type="molecule type" value="Genomic_DNA"/>
</dbReference>